<dbReference type="Pfam" id="PF02142">
    <property type="entry name" value="MGS"/>
    <property type="match status" value="1"/>
</dbReference>
<sequence length="520" mass="57319">MAKNRKIKIKRALISVSDKTDIVNFAKKLHNLNIEIISTGGTEKLLRKNKIPVVPAEKFSGSPEMMGGRVKTLVPQIHGGILSRRKEDKEETKKHNIKEIDLVVVNLYPFEETIKKPDIELDEAIENIDIGGPTMLRSAAKNFFHVAVVSSPNLYDSFIADLQRESGKCSYETRRKLSLKAFEHVANYDIAIANFLSTYNDEAPENFFSSHKLKQALRYGENPHQEANFYINSGSEGAGITSAEQIQGKELSYNNIADTDAAIECVSNFEKPSCVIVKHANPCGVASGKTLLEAYEKAFSCDETSAFGGIIALNKVLDKSTAKKIIDNQFVEVIAAPAINPAAKKIIATKKNVRLLLVKDLFRKPTGFKTLTMNQGILVQNVDDGVISKKDLKVVTKKKPTPRQVNDALFAWRVGKYVKSNAIVYAKNNMTLGIGAGQMSRIDSAEIAVSKAKKAGFNLKGATMASDAFFPFRDSIDEAAKNGIQCVIQPGGSIRDKEVIAAANEANMIMFFTSMRHFRH</sequence>
<proteinExistence type="inferred from homology"/>
<dbReference type="SMART" id="SM00798">
    <property type="entry name" value="AICARFT_IMPCHas"/>
    <property type="match status" value="1"/>
</dbReference>
<evidence type="ECO:0000256" key="6">
    <source>
        <dbReference type="ARBA" id="ARBA00022801"/>
    </source>
</evidence>
<dbReference type="InterPro" id="IPR002695">
    <property type="entry name" value="PurH-like"/>
</dbReference>
<evidence type="ECO:0000259" key="11">
    <source>
        <dbReference type="PROSITE" id="PS51855"/>
    </source>
</evidence>
<dbReference type="FunFam" id="3.40.140.20:FF:000001">
    <property type="entry name" value="Bifunctional purine biosynthesis protein PurH"/>
    <property type="match status" value="1"/>
</dbReference>
<comment type="pathway">
    <text evidence="2 10">Purine metabolism; IMP biosynthesis via de novo pathway; 5-formamido-1-(5-phospho-D-ribosyl)imidazole-4-carboxamide from 5-amino-1-(5-phospho-D-ribosyl)imidazole-4-carboxamide (10-formyl THF route): step 1/1.</text>
</comment>
<dbReference type="PROSITE" id="PS51855">
    <property type="entry name" value="MGS"/>
    <property type="match status" value="1"/>
</dbReference>
<dbReference type="NCBIfam" id="NF002049">
    <property type="entry name" value="PRK00881.1"/>
    <property type="match status" value="1"/>
</dbReference>
<dbReference type="Proteomes" id="UP000744438">
    <property type="component" value="Unassembled WGS sequence"/>
</dbReference>
<dbReference type="PANTHER" id="PTHR11692">
    <property type="entry name" value="BIFUNCTIONAL PURINE BIOSYNTHESIS PROTEIN PURH"/>
    <property type="match status" value="1"/>
</dbReference>
<dbReference type="InterPro" id="IPR024051">
    <property type="entry name" value="AICAR_Tfase_dup_dom_sf"/>
</dbReference>
<dbReference type="PANTHER" id="PTHR11692:SF0">
    <property type="entry name" value="BIFUNCTIONAL PURINE BIOSYNTHESIS PROTEIN ATIC"/>
    <property type="match status" value="1"/>
</dbReference>
<dbReference type="InterPro" id="IPR036914">
    <property type="entry name" value="MGS-like_dom_sf"/>
</dbReference>
<evidence type="ECO:0000256" key="4">
    <source>
        <dbReference type="ARBA" id="ARBA00022679"/>
    </source>
</evidence>
<evidence type="ECO:0000313" key="13">
    <source>
        <dbReference type="Proteomes" id="UP000744438"/>
    </source>
</evidence>
<comment type="catalytic activity">
    <reaction evidence="9 10">
        <text>IMP + H2O = 5-formamido-1-(5-phospho-D-ribosyl)imidazole-4-carboxamide</text>
        <dbReference type="Rhea" id="RHEA:18445"/>
        <dbReference type="ChEBI" id="CHEBI:15377"/>
        <dbReference type="ChEBI" id="CHEBI:58053"/>
        <dbReference type="ChEBI" id="CHEBI:58467"/>
        <dbReference type="EC" id="3.5.4.10"/>
    </reaction>
</comment>
<reference evidence="12" key="1">
    <citation type="submission" date="2020-10" db="EMBL/GenBank/DDBJ databases">
        <title>Microbiome of the Black Sea water column analyzed by genome centric metagenomics.</title>
        <authorList>
            <person name="Cabello-Yeves P.J."/>
            <person name="Callieri C."/>
            <person name="Picazo A."/>
            <person name="Mehrshad M."/>
            <person name="Haro-Moreno J.M."/>
            <person name="Roda-Garcia J."/>
            <person name="Dzembekova N."/>
            <person name="Slabakova V."/>
            <person name="Slabakova N."/>
            <person name="Moncheva S."/>
            <person name="Rodriguez-Valera F."/>
        </authorList>
    </citation>
    <scope>NUCLEOTIDE SEQUENCE</scope>
    <source>
        <strain evidence="12">BS307-5m-G49</strain>
    </source>
</reference>
<dbReference type="Pfam" id="PF01808">
    <property type="entry name" value="AICARFT_IMPCHas"/>
    <property type="match status" value="1"/>
</dbReference>
<dbReference type="EMBL" id="JADHQC010000004">
    <property type="protein sequence ID" value="MBL6811514.1"/>
    <property type="molecule type" value="Genomic_DNA"/>
</dbReference>
<dbReference type="EC" id="2.1.2.3" evidence="10"/>
<evidence type="ECO:0000256" key="2">
    <source>
        <dbReference type="ARBA" id="ARBA00004954"/>
    </source>
</evidence>
<dbReference type="CDD" id="cd01421">
    <property type="entry name" value="IMPCH"/>
    <property type="match status" value="1"/>
</dbReference>
<evidence type="ECO:0000256" key="9">
    <source>
        <dbReference type="ARBA" id="ARBA00050687"/>
    </source>
</evidence>
<dbReference type="AlphaFoldDB" id="A0A937HZD7"/>
<name>A0A937HZD7_9GAMM</name>
<comment type="catalytic activity">
    <reaction evidence="8 10">
        <text>(6R)-10-formyltetrahydrofolate + 5-amino-1-(5-phospho-beta-D-ribosyl)imidazole-4-carboxamide = 5-formamido-1-(5-phospho-D-ribosyl)imidazole-4-carboxamide + (6S)-5,6,7,8-tetrahydrofolate</text>
        <dbReference type="Rhea" id="RHEA:22192"/>
        <dbReference type="ChEBI" id="CHEBI:57453"/>
        <dbReference type="ChEBI" id="CHEBI:58467"/>
        <dbReference type="ChEBI" id="CHEBI:58475"/>
        <dbReference type="ChEBI" id="CHEBI:195366"/>
        <dbReference type="EC" id="2.1.2.3"/>
    </reaction>
</comment>
<dbReference type="GO" id="GO:0004643">
    <property type="term" value="F:phosphoribosylaminoimidazolecarboxamide formyltransferase activity"/>
    <property type="evidence" value="ECO:0007669"/>
    <property type="project" value="UniProtKB-UniRule"/>
</dbReference>
<dbReference type="GO" id="GO:0003937">
    <property type="term" value="F:IMP cyclohydrolase activity"/>
    <property type="evidence" value="ECO:0007669"/>
    <property type="project" value="UniProtKB-UniRule"/>
</dbReference>
<dbReference type="FunFam" id="3.40.140.20:FF:000002">
    <property type="entry name" value="Bifunctional purine biosynthesis protein PurH"/>
    <property type="match status" value="1"/>
</dbReference>
<feature type="domain" description="MGS-like" evidence="11">
    <location>
        <begin position="4"/>
        <end position="150"/>
    </location>
</feature>
<dbReference type="SMART" id="SM00851">
    <property type="entry name" value="MGS"/>
    <property type="match status" value="1"/>
</dbReference>
<dbReference type="SUPFAM" id="SSF52335">
    <property type="entry name" value="Methylglyoxal synthase-like"/>
    <property type="match status" value="1"/>
</dbReference>
<dbReference type="EC" id="3.5.4.10" evidence="10"/>
<evidence type="ECO:0000313" key="12">
    <source>
        <dbReference type="EMBL" id="MBL6811514.1"/>
    </source>
</evidence>
<evidence type="ECO:0000256" key="5">
    <source>
        <dbReference type="ARBA" id="ARBA00022755"/>
    </source>
</evidence>
<organism evidence="12 13">
    <name type="scientific">SAR86 cluster bacterium</name>
    <dbReference type="NCBI Taxonomy" id="2030880"/>
    <lineage>
        <taxon>Bacteria</taxon>
        <taxon>Pseudomonadati</taxon>
        <taxon>Pseudomonadota</taxon>
        <taxon>Gammaproteobacteria</taxon>
        <taxon>SAR86 cluster</taxon>
    </lineage>
</organism>
<dbReference type="Gene3D" id="3.40.50.1380">
    <property type="entry name" value="Methylglyoxal synthase-like domain"/>
    <property type="match status" value="1"/>
</dbReference>
<dbReference type="FunFam" id="3.40.50.1380:FF:000001">
    <property type="entry name" value="Bifunctional purine biosynthesis protein PurH"/>
    <property type="match status" value="1"/>
</dbReference>
<comment type="similarity">
    <text evidence="3 10">Belongs to the PurH family.</text>
</comment>
<evidence type="ECO:0000256" key="8">
    <source>
        <dbReference type="ARBA" id="ARBA00050488"/>
    </source>
</evidence>
<accession>A0A937HZD7</accession>
<evidence type="ECO:0000256" key="7">
    <source>
        <dbReference type="ARBA" id="ARBA00023268"/>
    </source>
</evidence>
<evidence type="ECO:0000256" key="10">
    <source>
        <dbReference type="HAMAP-Rule" id="MF_00139"/>
    </source>
</evidence>
<evidence type="ECO:0000256" key="3">
    <source>
        <dbReference type="ARBA" id="ARBA00007667"/>
    </source>
</evidence>
<comment type="domain">
    <text evidence="10">The IMP cyclohydrolase activity resides in the N-terminal region.</text>
</comment>
<dbReference type="HAMAP" id="MF_00139">
    <property type="entry name" value="PurH"/>
    <property type="match status" value="1"/>
</dbReference>
<keyword evidence="5 10" id="KW-0658">Purine biosynthesis</keyword>
<keyword evidence="4 10" id="KW-0808">Transferase</keyword>
<keyword evidence="6 10" id="KW-0378">Hydrolase</keyword>
<dbReference type="NCBIfam" id="TIGR00355">
    <property type="entry name" value="purH"/>
    <property type="match status" value="1"/>
</dbReference>
<dbReference type="SUPFAM" id="SSF53927">
    <property type="entry name" value="Cytidine deaminase-like"/>
    <property type="match status" value="1"/>
</dbReference>
<gene>
    <name evidence="10 12" type="primary">purH</name>
    <name evidence="12" type="ORF">ISQ63_01365</name>
</gene>
<dbReference type="GO" id="GO:0005829">
    <property type="term" value="C:cytosol"/>
    <property type="evidence" value="ECO:0007669"/>
    <property type="project" value="TreeGrafter"/>
</dbReference>
<keyword evidence="7 10" id="KW-0511">Multifunctional enzyme</keyword>
<comment type="pathway">
    <text evidence="1 10">Purine metabolism; IMP biosynthesis via de novo pathway; IMP from 5-formamido-1-(5-phospho-D-ribosyl)imidazole-4-carboxamide: step 1/1.</text>
</comment>
<dbReference type="Gene3D" id="3.40.140.20">
    <property type="match status" value="2"/>
</dbReference>
<dbReference type="PIRSF" id="PIRSF000414">
    <property type="entry name" value="AICARFT_IMPCHas"/>
    <property type="match status" value="1"/>
</dbReference>
<evidence type="ECO:0000256" key="1">
    <source>
        <dbReference type="ARBA" id="ARBA00004844"/>
    </source>
</evidence>
<dbReference type="InterPro" id="IPR016193">
    <property type="entry name" value="Cytidine_deaminase-like"/>
</dbReference>
<dbReference type="GO" id="GO:0006189">
    <property type="term" value="P:'de novo' IMP biosynthetic process"/>
    <property type="evidence" value="ECO:0007669"/>
    <property type="project" value="UniProtKB-UniRule"/>
</dbReference>
<dbReference type="InterPro" id="IPR011607">
    <property type="entry name" value="MGS-like_dom"/>
</dbReference>
<protein>
    <recommendedName>
        <fullName evidence="10">Bifunctional purine biosynthesis protein PurH</fullName>
    </recommendedName>
    <domain>
        <recommendedName>
            <fullName evidence="10">Phosphoribosylaminoimidazolecarboxamide formyltransferase</fullName>
            <ecNumber evidence="10">2.1.2.3</ecNumber>
        </recommendedName>
        <alternativeName>
            <fullName evidence="10">AICAR transformylase</fullName>
        </alternativeName>
    </domain>
    <domain>
        <recommendedName>
            <fullName evidence="10">IMP cyclohydrolase</fullName>
            <ecNumber evidence="10">3.5.4.10</ecNumber>
        </recommendedName>
        <alternativeName>
            <fullName evidence="10">ATIC</fullName>
        </alternativeName>
        <alternativeName>
            <fullName evidence="10">IMP synthase</fullName>
        </alternativeName>
        <alternativeName>
            <fullName evidence="10">Inosinicase</fullName>
        </alternativeName>
    </domain>
</protein>
<comment type="caution">
    <text evidence="12">The sequence shown here is derived from an EMBL/GenBank/DDBJ whole genome shotgun (WGS) entry which is preliminary data.</text>
</comment>